<proteinExistence type="predicted"/>
<organism evidence="3 4">
    <name type="scientific">Amphibalanus amphitrite</name>
    <name type="common">Striped barnacle</name>
    <name type="synonym">Balanus amphitrite</name>
    <dbReference type="NCBI Taxonomy" id="1232801"/>
    <lineage>
        <taxon>Eukaryota</taxon>
        <taxon>Metazoa</taxon>
        <taxon>Ecdysozoa</taxon>
        <taxon>Arthropoda</taxon>
        <taxon>Crustacea</taxon>
        <taxon>Multicrustacea</taxon>
        <taxon>Cirripedia</taxon>
        <taxon>Thoracica</taxon>
        <taxon>Thoracicalcarea</taxon>
        <taxon>Balanomorpha</taxon>
        <taxon>Balanoidea</taxon>
        <taxon>Balanidae</taxon>
        <taxon>Amphibalaninae</taxon>
        <taxon>Amphibalanus</taxon>
    </lineage>
</organism>
<dbReference type="SUPFAM" id="SSF56219">
    <property type="entry name" value="DNase I-like"/>
    <property type="match status" value="1"/>
</dbReference>
<evidence type="ECO:0000259" key="2">
    <source>
        <dbReference type="PROSITE" id="PS00028"/>
    </source>
</evidence>
<dbReference type="GO" id="GO:0003824">
    <property type="term" value="F:catalytic activity"/>
    <property type="evidence" value="ECO:0007669"/>
    <property type="project" value="InterPro"/>
</dbReference>
<dbReference type="InterPro" id="IPR005135">
    <property type="entry name" value="Endo/exonuclease/phosphatase"/>
</dbReference>
<reference evidence="3 4" key="1">
    <citation type="submission" date="2019-07" db="EMBL/GenBank/DDBJ databases">
        <title>Draft genome assembly of a fouling barnacle, Amphibalanus amphitrite (Darwin, 1854): The first reference genome for Thecostraca.</title>
        <authorList>
            <person name="Kim W."/>
        </authorList>
    </citation>
    <scope>NUCLEOTIDE SEQUENCE [LARGE SCALE GENOMIC DNA]</scope>
    <source>
        <strain evidence="3">SNU_AA5</strain>
        <tissue evidence="3">Soma without cirri and trophi</tissue>
    </source>
</reference>
<gene>
    <name evidence="3" type="ORF">FJT64_001252</name>
</gene>
<feature type="region of interest" description="Disordered" evidence="1">
    <location>
        <begin position="244"/>
        <end position="277"/>
    </location>
</feature>
<dbReference type="Gene3D" id="3.60.10.10">
    <property type="entry name" value="Endonuclease/exonuclease/phosphatase"/>
    <property type="match status" value="1"/>
</dbReference>
<dbReference type="PROSITE" id="PS00028">
    <property type="entry name" value="ZINC_FINGER_C2H2_1"/>
    <property type="match status" value="1"/>
</dbReference>
<dbReference type="Pfam" id="PF03372">
    <property type="entry name" value="Exo_endo_phos"/>
    <property type="match status" value="1"/>
</dbReference>
<dbReference type="AlphaFoldDB" id="A0A6A4V840"/>
<comment type="caution">
    <text evidence="3">The sequence shown here is derived from an EMBL/GenBank/DDBJ whole genome shotgun (WGS) entry which is preliminary data.</text>
</comment>
<dbReference type="OrthoDB" id="10534828at2759"/>
<evidence type="ECO:0000313" key="4">
    <source>
        <dbReference type="Proteomes" id="UP000440578"/>
    </source>
</evidence>
<keyword evidence="4" id="KW-1185">Reference proteome</keyword>
<accession>A0A6A4V840</accession>
<name>A0A6A4V840_AMPAM</name>
<dbReference type="InterPro" id="IPR036691">
    <property type="entry name" value="Endo/exonu/phosph_ase_sf"/>
</dbReference>
<sequence length="277" mass="30977">MSHHSAVRSAPRGLVTPPRLTERQTARWSLDQPAAPAASQRLRIGHVNVRHLAPAHKIDEIRLMLNSHNLDILCLTETFLSSDISDGLLLFPGYRVYRRDRAVPRRGRTQVRGGGIVVLVRSDIGACELDVSPPGDSRVEFLWLGVASRGKRHARRRRELRILAALADTTQVTEATNKEALAARLAKGNARLQPVPLKEGELPDCITRRCEGKVRQKVSYTCDLCTVQLTSLVKVQEHLVSQRHTALQEGRPDPTLDGQHPASKTRRKASVKNSWFW</sequence>
<dbReference type="Proteomes" id="UP000440578">
    <property type="component" value="Unassembled WGS sequence"/>
</dbReference>
<dbReference type="EMBL" id="VIIS01001997">
    <property type="protein sequence ID" value="KAF0289843.1"/>
    <property type="molecule type" value="Genomic_DNA"/>
</dbReference>
<evidence type="ECO:0000256" key="1">
    <source>
        <dbReference type="SAM" id="MobiDB-lite"/>
    </source>
</evidence>
<protein>
    <recommendedName>
        <fullName evidence="2">C2H2-type domain-containing protein</fullName>
    </recommendedName>
</protein>
<feature type="domain" description="C2H2-type" evidence="2">
    <location>
        <begin position="222"/>
        <end position="244"/>
    </location>
</feature>
<evidence type="ECO:0000313" key="3">
    <source>
        <dbReference type="EMBL" id="KAF0289843.1"/>
    </source>
</evidence>
<dbReference type="InterPro" id="IPR013087">
    <property type="entry name" value="Znf_C2H2_type"/>
</dbReference>